<protein>
    <recommendedName>
        <fullName evidence="6">Secreted protein</fullName>
    </recommendedName>
</protein>
<proteinExistence type="predicted"/>
<evidence type="ECO:0000256" key="1">
    <source>
        <dbReference type="SAM" id="SignalP"/>
    </source>
</evidence>
<reference evidence="4 5" key="1">
    <citation type="submission" date="2020-05" db="EMBL/GenBank/DDBJ databases">
        <title>Draft Genome Sequences of Sphingomonas sp. Isolated from the International Space Station.</title>
        <authorList>
            <person name="Bijlani S."/>
            <person name="Singh N.K."/>
            <person name="Mason C.E."/>
            <person name="Wang C.C."/>
            <person name="Venkateswaran K."/>
        </authorList>
    </citation>
    <scope>NUCLEOTIDE SEQUENCE [LARGE SCALE GENOMIC DNA]</scope>
    <source>
        <strain evidence="2 5">IIF7SW-B5</strain>
        <strain evidence="3">ISS-IIF7SWP</strain>
    </source>
</reference>
<dbReference type="EMBL" id="JABYQV010000002">
    <property type="protein sequence ID" value="NVP30189.1"/>
    <property type="molecule type" value="Genomic_DNA"/>
</dbReference>
<dbReference type="Proteomes" id="UP000557656">
    <property type="component" value="Unassembled WGS sequence"/>
</dbReference>
<keyword evidence="1" id="KW-0732">Signal</keyword>
<evidence type="ECO:0008006" key="6">
    <source>
        <dbReference type="Google" id="ProtNLM"/>
    </source>
</evidence>
<comment type="caution">
    <text evidence="3">The sequence shown here is derived from an EMBL/GenBank/DDBJ whole genome shotgun (WGS) entry which is preliminary data.</text>
</comment>
<keyword evidence="5" id="KW-1185">Reference proteome</keyword>
<gene>
    <name evidence="2" type="ORF">HKX05_09160</name>
    <name evidence="3" type="ORF">HLV41_03955</name>
</gene>
<feature type="chain" id="PRO_5030829301" description="Secreted protein" evidence="1">
    <location>
        <begin position="25"/>
        <end position="280"/>
    </location>
</feature>
<organism evidence="3 4">
    <name type="scientific">Sphingomonas sanguinis</name>
    <dbReference type="NCBI Taxonomy" id="33051"/>
    <lineage>
        <taxon>Bacteria</taxon>
        <taxon>Pseudomonadati</taxon>
        <taxon>Pseudomonadota</taxon>
        <taxon>Alphaproteobacteria</taxon>
        <taxon>Sphingomonadales</taxon>
        <taxon>Sphingomonadaceae</taxon>
        <taxon>Sphingomonas</taxon>
    </lineage>
</organism>
<evidence type="ECO:0000313" key="4">
    <source>
        <dbReference type="Proteomes" id="UP000531581"/>
    </source>
</evidence>
<dbReference type="EMBL" id="JABEOV010000012">
    <property type="protein sequence ID" value="NNG53520.1"/>
    <property type="molecule type" value="Genomic_DNA"/>
</dbReference>
<evidence type="ECO:0000313" key="3">
    <source>
        <dbReference type="EMBL" id="NVP30189.1"/>
    </source>
</evidence>
<accession>A0A7Y7QT57</accession>
<dbReference type="AlphaFoldDB" id="A0A7Y7QT57"/>
<evidence type="ECO:0000313" key="5">
    <source>
        <dbReference type="Proteomes" id="UP000557656"/>
    </source>
</evidence>
<dbReference type="RefSeq" id="WP_170172157.1">
    <property type="nucleotide sequence ID" value="NZ_JABEOW010000021.1"/>
</dbReference>
<dbReference type="Proteomes" id="UP000531581">
    <property type="component" value="Unassembled WGS sequence"/>
</dbReference>
<evidence type="ECO:0000313" key="2">
    <source>
        <dbReference type="EMBL" id="NNG53520.1"/>
    </source>
</evidence>
<name>A0A7Y7QT57_9SPHN</name>
<feature type="signal peptide" evidence="1">
    <location>
        <begin position="1"/>
        <end position="24"/>
    </location>
</feature>
<sequence>MTSFLKLSAWSICVLTLTNLSAVAQKSPATAPKEQNREIVVEADRLPPRKAPPPPGITIQSDRQVNRVLDEKAQMFVRCAPFFPPKILRRVIDGQSNTPKAMLAMDSFIRANMACWPDLPAAPTPPPPTLASCWQAYTVAGIPVCRSNYDRGAILEAAIMRFAPDAKLTVQDVDDPAVMARLKASEEIRLQHAYSDERVRAHVAQCLVRSEPDETTRLVHAHGDALLQTQYVYRILDHAKHCLGNPERVEVEPLYFRYVLIDAFYRWVVAARHVDTLFPT</sequence>